<feature type="compositionally biased region" description="Basic and acidic residues" evidence="1">
    <location>
        <begin position="530"/>
        <end position="541"/>
    </location>
</feature>
<gene>
    <name evidence="2" type="ORF">IWX46DRAFT_670757</name>
</gene>
<evidence type="ECO:0000256" key="1">
    <source>
        <dbReference type="SAM" id="MobiDB-lite"/>
    </source>
</evidence>
<evidence type="ECO:0000313" key="3">
    <source>
        <dbReference type="Proteomes" id="UP001365128"/>
    </source>
</evidence>
<sequence length="571" mass="64504">MDDFLDKGDLLTEDAFLAGDDLAFDDEPQLFTPSSGSGMDLGEPRPLGNPPHPIEQVQHTVAEAETARARSREGFGRQIHGVYDAADERRAGETHSHNPSFLVVWRENYRLRKEIHDLNATVSQLSQKVDQFLPPRFCPSDIGFYERDCGFSRDSPVNYWTNMGGWRLYRNVEFFIEAIQAAAEKIPEQLIRDNLQHCLLGNVSTWYFSTLTDDQRQELTRGDGLSNWITALREKWSMTTEDAFRRLANLKITNRDREFDKDFAIKFVVEGVQIARRIGMDTTFMQLTMVYTRLEPWMQAEVKPPTRDESVQGFINKLLDLRDFLKMSPQSNLSSENPMATPSVGTSDSFLETGSDEKLEIAESDLHGSRESDARPEGHMQPTEIELLKDEFGDLKARFEVVETDWTRFSEEVTDMLQSTLLSSQIGHWDPDSGTKNEYTVDSFTHNEKCTSQTLRPFWNPPKQPRASCQRSFCGGICISVSWAPLELGYRQLGGTPPQKVGFVDGKSVPEARNSPIDPRISQASWKHQVRSERSAHRSQDWDGNNKNAARPGVFASGRGYPGSTGAADGG</sequence>
<accession>A0ABR1MNA7</accession>
<proteinExistence type="predicted"/>
<feature type="region of interest" description="Disordered" evidence="1">
    <location>
        <begin position="507"/>
        <end position="571"/>
    </location>
</feature>
<feature type="region of interest" description="Disordered" evidence="1">
    <location>
        <begin position="330"/>
        <end position="351"/>
    </location>
</feature>
<feature type="region of interest" description="Disordered" evidence="1">
    <location>
        <begin position="26"/>
        <end position="50"/>
    </location>
</feature>
<evidence type="ECO:0000313" key="2">
    <source>
        <dbReference type="EMBL" id="KAK7551399.1"/>
    </source>
</evidence>
<protein>
    <submittedName>
        <fullName evidence="2">Uncharacterized protein</fullName>
    </submittedName>
</protein>
<feature type="compositionally biased region" description="Gly residues" evidence="1">
    <location>
        <begin position="560"/>
        <end position="571"/>
    </location>
</feature>
<keyword evidence="3" id="KW-1185">Reference proteome</keyword>
<organism evidence="2 3">
    <name type="scientific">Phyllosticta citricarpa</name>
    <dbReference type="NCBI Taxonomy" id="55181"/>
    <lineage>
        <taxon>Eukaryota</taxon>
        <taxon>Fungi</taxon>
        <taxon>Dikarya</taxon>
        <taxon>Ascomycota</taxon>
        <taxon>Pezizomycotina</taxon>
        <taxon>Dothideomycetes</taxon>
        <taxon>Dothideomycetes incertae sedis</taxon>
        <taxon>Botryosphaeriales</taxon>
        <taxon>Phyllostictaceae</taxon>
        <taxon>Phyllosticta</taxon>
    </lineage>
</organism>
<reference evidence="2 3" key="1">
    <citation type="submission" date="2024-04" db="EMBL/GenBank/DDBJ databases">
        <title>Phyllosticta paracitricarpa is synonymous to the EU quarantine fungus P. citricarpa based on phylogenomic analyses.</title>
        <authorList>
            <consortium name="Lawrence Berkeley National Laboratory"/>
            <person name="Van Ingen-Buijs V.A."/>
            <person name="Van Westerhoven A.C."/>
            <person name="Haridas S."/>
            <person name="Skiadas P."/>
            <person name="Martin F."/>
            <person name="Groenewald J.Z."/>
            <person name="Crous P.W."/>
            <person name="Seidl M.F."/>
        </authorList>
    </citation>
    <scope>NUCLEOTIDE SEQUENCE [LARGE SCALE GENOMIC DNA]</scope>
    <source>
        <strain evidence="2 3">CBS 122670</strain>
    </source>
</reference>
<dbReference type="Proteomes" id="UP001365128">
    <property type="component" value="Unassembled WGS sequence"/>
</dbReference>
<name>A0ABR1MNA7_9PEZI</name>
<dbReference type="EMBL" id="JBBPDW010000006">
    <property type="protein sequence ID" value="KAK7551399.1"/>
    <property type="molecule type" value="Genomic_DNA"/>
</dbReference>
<comment type="caution">
    <text evidence="2">The sequence shown here is derived from an EMBL/GenBank/DDBJ whole genome shotgun (WGS) entry which is preliminary data.</text>
</comment>